<dbReference type="InterPro" id="IPR003439">
    <property type="entry name" value="ABC_transporter-like_ATP-bd"/>
</dbReference>
<evidence type="ECO:0000256" key="2">
    <source>
        <dbReference type="ARBA" id="ARBA00022448"/>
    </source>
</evidence>
<proteinExistence type="inferred from homology"/>
<feature type="compositionally biased region" description="Gly residues" evidence="8">
    <location>
        <begin position="500"/>
        <end position="515"/>
    </location>
</feature>
<feature type="region of interest" description="Disordered" evidence="8">
    <location>
        <begin position="562"/>
        <end position="610"/>
    </location>
</feature>
<evidence type="ECO:0000259" key="10">
    <source>
        <dbReference type="PROSITE" id="PS50893"/>
    </source>
</evidence>
<keyword evidence="2" id="KW-0813">Transport</keyword>
<feature type="compositionally biased region" description="Polar residues" evidence="8">
    <location>
        <begin position="944"/>
        <end position="954"/>
    </location>
</feature>
<dbReference type="Gene3D" id="3.40.50.300">
    <property type="entry name" value="P-loop containing nucleotide triphosphate hydrolases"/>
    <property type="match status" value="2"/>
</dbReference>
<feature type="transmembrane region" description="Helical" evidence="9">
    <location>
        <begin position="121"/>
        <end position="145"/>
    </location>
</feature>
<name>D7FQX4_ECTSI</name>
<dbReference type="AlphaFoldDB" id="D7FQX4"/>
<dbReference type="Proteomes" id="UP000002630">
    <property type="component" value="Linkage Group LG15"/>
</dbReference>
<feature type="region of interest" description="Disordered" evidence="8">
    <location>
        <begin position="70"/>
        <end position="89"/>
    </location>
</feature>
<dbReference type="InterPro" id="IPR011527">
    <property type="entry name" value="ABC1_TM_dom"/>
</dbReference>
<dbReference type="GO" id="GO:0015910">
    <property type="term" value="P:long-chain fatty acid import into peroxisome"/>
    <property type="evidence" value="ECO:0007669"/>
    <property type="project" value="TreeGrafter"/>
</dbReference>
<feature type="region of interest" description="Disordered" evidence="8">
    <location>
        <begin position="1"/>
        <end position="30"/>
    </location>
</feature>
<dbReference type="GO" id="GO:0007031">
    <property type="term" value="P:peroxisome organization"/>
    <property type="evidence" value="ECO:0007669"/>
    <property type="project" value="TreeGrafter"/>
</dbReference>
<evidence type="ECO:0000256" key="4">
    <source>
        <dbReference type="ARBA" id="ARBA00022741"/>
    </source>
</evidence>
<dbReference type="EMBL" id="FN649740">
    <property type="protein sequence ID" value="CBJ30684.1"/>
    <property type="molecule type" value="Genomic_DNA"/>
</dbReference>
<dbReference type="PANTHER" id="PTHR11384:SF59">
    <property type="entry name" value="LYSOSOMAL COBALAMIN TRANSPORTER ABCD4"/>
    <property type="match status" value="1"/>
</dbReference>
<dbReference type="GO" id="GO:0005324">
    <property type="term" value="F:long-chain fatty acid transmembrane transporter activity"/>
    <property type="evidence" value="ECO:0007669"/>
    <property type="project" value="TreeGrafter"/>
</dbReference>
<feature type="region of interest" description="Disordered" evidence="8">
    <location>
        <begin position="482"/>
        <end position="539"/>
    </location>
</feature>
<dbReference type="GO" id="GO:0140359">
    <property type="term" value="F:ABC-type transporter activity"/>
    <property type="evidence" value="ECO:0007669"/>
    <property type="project" value="InterPro"/>
</dbReference>
<feature type="region of interest" description="Disordered" evidence="8">
    <location>
        <begin position="1036"/>
        <end position="1118"/>
    </location>
</feature>
<sequence length="1229" mass="128848">MMGAERPPRRLSSSLGRSEEEGEDEEDETHNLLLPAAADALDDGATRRTGLLWLNSSGAAAIPGCDAVPAAASTDPRRSGETTAAAASAAGQRRSPSSFVADLGMLVRVFLLRGLFVERRWVFPLILTVTATAYEVCAASILNVISDFYLAISTLDAQLFVQVLWRSLLVVTVVAALKAGRDLAKEACALVWRQRLVLFLHSWYLRGKMPYVLSTGEAGRDKRGGASFGNVGAPGRVDGGCTRGGGNGVAAGGESPLIDNPDQRVTADAEALVAAFATVLHETLVAPGLVAFYTWYLVGMFGWVAPVACYVYFIVASAINWAVVKTVVPAVYWKDKAEGTFRYDHAWLRTHSESVVFCGVGAVEGRERDRLGESFNAVVTAWWEVIRRHVPLYLFTQFFDYLGSIVNYAAVGGAILYLSKAEGMGEAEIAALVARGSFSCLYLIDAFSKALRASEAASRMGGSARRVAELLRATGLSDSDARAFGPWSTEPSVRRPSRNNGGGGGAGGVGRGGGESSEHRPGGGGRRARGARGARSSSNALTAVVWSRLGWRRFLTAVKKEADKEDEMEVGRGHKRGRDARDADDEECPREGHHSGDYTPPVVGTGGGEAEGRSLLAVAGGTSSGGHPAGRSASEDGVFVGDRECSRGSGYVASALSAAATAAATAAAAAVSDEGREDEADGGGGEREGDDPGWLLRVEGYTVAQPEQQLGLGDDCSSEEDDDSGDDADVTDPREEAVDGDANGSGGDDTRGVGVDRVVSPKDGETLASPGAGRGGRGSRSNNRRTARGTLAAGAEQHGSRGAGAIVRELSLTVRRGHNVLITGPSGCGKTSLLRTIAGLWEAAAGTVELCPRVEACLRAHEERGTTGRRRPVAGDREVGGGVLFVPQRPYCFRGTLFEQVTYPARGDQASPATVKRILSALGLSHLFSLGNGGGGGGDDACTEQRNGGSSAGSTGHALDASGSTLSGDTRRRLSSSSWTASAAPRAGAGAFGGPHGFDDRSSSRQARRNSNSSSDGSIRIKDDVVVFDDEESITSPLIGDEAETVGFSSSSAGGGDFPTPPEGSKGRGGGGTRRLSDTRQSPHQQQQQQPSHVREGETTGRSTRSGGAVGRRIKRGLPPARRRRDWASILSIGEQQRLGIARVLYHRPALAFLDEAMSAVTEEAERDAYGLMRAAGVTVVAIGHRTSLRSLHERVLALRGAPDGTWEISEMCSSRTEAHASGNEHATL</sequence>
<protein>
    <submittedName>
        <fullName evidence="11">ATP-binding cassette, sub-family D, member 4</fullName>
    </submittedName>
</protein>
<dbReference type="GO" id="GO:0042760">
    <property type="term" value="P:very long-chain fatty acid catabolic process"/>
    <property type="evidence" value="ECO:0007669"/>
    <property type="project" value="TreeGrafter"/>
</dbReference>
<dbReference type="STRING" id="2880.D7FQX4"/>
<dbReference type="GO" id="GO:0016887">
    <property type="term" value="F:ATP hydrolysis activity"/>
    <property type="evidence" value="ECO:0007669"/>
    <property type="project" value="InterPro"/>
</dbReference>
<evidence type="ECO:0000256" key="1">
    <source>
        <dbReference type="ARBA" id="ARBA00008575"/>
    </source>
</evidence>
<comment type="similarity">
    <text evidence="1">Belongs to the ABC transporter superfamily. ABCD family. Peroxisomal fatty acyl CoA transporter (TC 3.A.1.203) subfamily.</text>
</comment>
<evidence type="ECO:0000256" key="3">
    <source>
        <dbReference type="ARBA" id="ARBA00022692"/>
    </source>
</evidence>
<evidence type="ECO:0000256" key="7">
    <source>
        <dbReference type="ARBA" id="ARBA00023136"/>
    </source>
</evidence>
<feature type="region of interest" description="Disordered" evidence="8">
    <location>
        <begin position="935"/>
        <end position="1018"/>
    </location>
</feature>
<dbReference type="eggNOG" id="KOG0064">
    <property type="taxonomic scope" value="Eukaryota"/>
</dbReference>
<keyword evidence="7 9" id="KW-0472">Membrane</keyword>
<dbReference type="SMART" id="SM00382">
    <property type="entry name" value="AAA"/>
    <property type="match status" value="1"/>
</dbReference>
<accession>D7FQX4</accession>
<feature type="compositionally biased region" description="Acidic residues" evidence="8">
    <location>
        <begin position="716"/>
        <end position="730"/>
    </location>
</feature>
<feature type="transmembrane region" description="Helical" evidence="9">
    <location>
        <begin position="157"/>
        <end position="177"/>
    </location>
</feature>
<feature type="transmembrane region" description="Helical" evidence="9">
    <location>
        <begin position="284"/>
        <end position="304"/>
    </location>
</feature>
<evidence type="ECO:0000313" key="12">
    <source>
        <dbReference type="Proteomes" id="UP000002630"/>
    </source>
</evidence>
<feature type="transmembrane region" description="Helical" evidence="9">
    <location>
        <begin position="310"/>
        <end position="333"/>
    </location>
</feature>
<keyword evidence="5 11" id="KW-0067">ATP-binding</keyword>
<keyword evidence="6 9" id="KW-1133">Transmembrane helix</keyword>
<dbReference type="GO" id="GO:0005778">
    <property type="term" value="C:peroxisomal membrane"/>
    <property type="evidence" value="ECO:0007669"/>
    <property type="project" value="TreeGrafter"/>
</dbReference>
<dbReference type="OrthoDB" id="422637at2759"/>
<dbReference type="EMBL" id="FN648386">
    <property type="protein sequence ID" value="CBJ30684.1"/>
    <property type="molecule type" value="Genomic_DNA"/>
</dbReference>
<dbReference type="eggNOG" id="KOG0060">
    <property type="taxonomic scope" value="Eukaryota"/>
</dbReference>
<feature type="domain" description="ABC transporter" evidence="10">
    <location>
        <begin position="779"/>
        <end position="1226"/>
    </location>
</feature>
<dbReference type="Pfam" id="PF00005">
    <property type="entry name" value="ABC_tran"/>
    <property type="match status" value="1"/>
</dbReference>
<keyword evidence="4" id="KW-0547">Nucleotide-binding</keyword>
<dbReference type="InterPro" id="IPR050835">
    <property type="entry name" value="ABC_transporter_sub-D"/>
</dbReference>
<keyword evidence="12" id="KW-1185">Reference proteome</keyword>
<feature type="region of interest" description="Disordered" evidence="8">
    <location>
        <begin position="667"/>
        <end position="802"/>
    </location>
</feature>
<dbReference type="InterPro" id="IPR003593">
    <property type="entry name" value="AAA+_ATPase"/>
</dbReference>
<dbReference type="PROSITE" id="PS50893">
    <property type="entry name" value="ABC_TRANSPORTER_2"/>
    <property type="match status" value="1"/>
</dbReference>
<organism evidence="11 12">
    <name type="scientific">Ectocarpus siliculosus</name>
    <name type="common">Brown alga</name>
    <name type="synonym">Conferva siliculosa</name>
    <dbReference type="NCBI Taxonomy" id="2880"/>
    <lineage>
        <taxon>Eukaryota</taxon>
        <taxon>Sar</taxon>
        <taxon>Stramenopiles</taxon>
        <taxon>Ochrophyta</taxon>
        <taxon>PX clade</taxon>
        <taxon>Phaeophyceae</taxon>
        <taxon>Ectocarpales</taxon>
        <taxon>Ectocarpaceae</taxon>
        <taxon>Ectocarpus</taxon>
    </lineage>
</organism>
<evidence type="ECO:0000313" key="11">
    <source>
        <dbReference type="EMBL" id="CBJ30684.1"/>
    </source>
</evidence>
<feature type="compositionally biased region" description="Low complexity" evidence="8">
    <location>
        <begin position="1082"/>
        <end position="1092"/>
    </location>
</feature>
<gene>
    <name evidence="11" type="ORF">Esi_0209_0051</name>
</gene>
<evidence type="ECO:0000256" key="9">
    <source>
        <dbReference type="SAM" id="Phobius"/>
    </source>
</evidence>
<reference evidence="11 12" key="1">
    <citation type="journal article" date="2010" name="Nature">
        <title>The Ectocarpus genome and the independent evolution of multicellularity in brown algae.</title>
        <authorList>
            <person name="Cock J.M."/>
            <person name="Sterck L."/>
            <person name="Rouze P."/>
            <person name="Scornet D."/>
            <person name="Allen A.E."/>
            <person name="Amoutzias G."/>
            <person name="Anthouard V."/>
            <person name="Artiguenave F."/>
            <person name="Aury J.M."/>
            <person name="Badger J.H."/>
            <person name="Beszteri B."/>
            <person name="Billiau K."/>
            <person name="Bonnet E."/>
            <person name="Bothwell J.H."/>
            <person name="Bowler C."/>
            <person name="Boyen C."/>
            <person name="Brownlee C."/>
            <person name="Carrano C.J."/>
            <person name="Charrier B."/>
            <person name="Cho G.Y."/>
            <person name="Coelho S.M."/>
            <person name="Collen J."/>
            <person name="Corre E."/>
            <person name="Da Silva C."/>
            <person name="Delage L."/>
            <person name="Delaroque N."/>
            <person name="Dittami S.M."/>
            <person name="Doulbeau S."/>
            <person name="Elias M."/>
            <person name="Farnham G."/>
            <person name="Gachon C.M."/>
            <person name="Gschloessl B."/>
            <person name="Heesch S."/>
            <person name="Jabbari K."/>
            <person name="Jubin C."/>
            <person name="Kawai H."/>
            <person name="Kimura K."/>
            <person name="Kloareg B."/>
            <person name="Kupper F.C."/>
            <person name="Lang D."/>
            <person name="Le Bail A."/>
            <person name="Leblanc C."/>
            <person name="Lerouge P."/>
            <person name="Lohr M."/>
            <person name="Lopez P.J."/>
            <person name="Martens C."/>
            <person name="Maumus F."/>
            <person name="Michel G."/>
            <person name="Miranda-Saavedra D."/>
            <person name="Morales J."/>
            <person name="Moreau H."/>
            <person name="Motomura T."/>
            <person name="Nagasato C."/>
            <person name="Napoli C.A."/>
            <person name="Nelson D.R."/>
            <person name="Nyvall-Collen P."/>
            <person name="Peters A.F."/>
            <person name="Pommier C."/>
            <person name="Potin P."/>
            <person name="Poulain J."/>
            <person name="Quesneville H."/>
            <person name="Read B."/>
            <person name="Rensing S.A."/>
            <person name="Ritter A."/>
            <person name="Rousvoal S."/>
            <person name="Samanta M."/>
            <person name="Samson G."/>
            <person name="Schroeder D.C."/>
            <person name="Segurens B."/>
            <person name="Strittmatter M."/>
            <person name="Tonon T."/>
            <person name="Tregear J.W."/>
            <person name="Valentin K."/>
            <person name="von Dassow P."/>
            <person name="Yamagishi T."/>
            <person name="Van de Peer Y."/>
            <person name="Wincker P."/>
        </authorList>
    </citation>
    <scope>NUCLEOTIDE SEQUENCE [LARGE SCALE GENOMIC DNA]</scope>
    <source>
        <strain evidence="12">Ec32 / CCAP1310/4</strain>
    </source>
</reference>
<feature type="region of interest" description="Disordered" evidence="8">
    <location>
        <begin position="617"/>
        <end position="636"/>
    </location>
</feature>
<dbReference type="PANTHER" id="PTHR11384">
    <property type="entry name" value="ATP-BINDING CASSETTE, SUB-FAMILY D MEMBER"/>
    <property type="match status" value="1"/>
</dbReference>
<dbReference type="SUPFAM" id="SSF52540">
    <property type="entry name" value="P-loop containing nucleoside triphosphate hydrolases"/>
    <property type="match status" value="1"/>
</dbReference>
<dbReference type="GO" id="GO:0005524">
    <property type="term" value="F:ATP binding"/>
    <property type="evidence" value="ECO:0007669"/>
    <property type="project" value="UniProtKB-KW"/>
</dbReference>
<evidence type="ECO:0000256" key="6">
    <source>
        <dbReference type="ARBA" id="ARBA00022989"/>
    </source>
</evidence>
<dbReference type="GO" id="GO:0006635">
    <property type="term" value="P:fatty acid beta-oxidation"/>
    <property type="evidence" value="ECO:0007669"/>
    <property type="project" value="TreeGrafter"/>
</dbReference>
<dbReference type="InParanoid" id="D7FQX4"/>
<dbReference type="Pfam" id="PF06472">
    <property type="entry name" value="ABC_membrane_2"/>
    <property type="match status" value="1"/>
</dbReference>
<keyword evidence="3 9" id="KW-0812">Transmembrane</keyword>
<evidence type="ECO:0000256" key="5">
    <source>
        <dbReference type="ARBA" id="ARBA00022840"/>
    </source>
</evidence>
<feature type="transmembrane region" description="Helical" evidence="9">
    <location>
        <begin position="398"/>
        <end position="418"/>
    </location>
</feature>
<evidence type="ECO:0000256" key="8">
    <source>
        <dbReference type="SAM" id="MobiDB-lite"/>
    </source>
</evidence>
<dbReference type="InterPro" id="IPR027417">
    <property type="entry name" value="P-loop_NTPase"/>
</dbReference>